<dbReference type="Pfam" id="PF00881">
    <property type="entry name" value="Nitroreductase"/>
    <property type="match status" value="1"/>
</dbReference>
<dbReference type="Gene3D" id="3.40.109.10">
    <property type="entry name" value="NADH Oxidase"/>
    <property type="match status" value="1"/>
</dbReference>
<dbReference type="PIRSF" id="PIRSF000232">
    <property type="entry name" value="YdjA"/>
    <property type="match status" value="1"/>
</dbReference>
<evidence type="ECO:0000256" key="3">
    <source>
        <dbReference type="ARBA" id="ARBA00022643"/>
    </source>
</evidence>
<dbReference type="CDD" id="cd02135">
    <property type="entry name" value="YdjA-like"/>
    <property type="match status" value="1"/>
</dbReference>
<evidence type="ECO:0000256" key="6">
    <source>
        <dbReference type="ARBA" id="ARBA00023027"/>
    </source>
</evidence>
<keyword evidence="5 7" id="KW-0560">Oxidoreductase</keyword>
<dbReference type="EC" id="1.-.-.-" evidence="7"/>
<keyword evidence="11" id="KW-1185">Reference proteome</keyword>
<dbReference type="STRING" id="442341.SAMN04487959_103167"/>
<dbReference type="AlphaFoldDB" id="A0A1I2ZJQ0"/>
<feature type="binding site" evidence="8">
    <location>
        <position position="23"/>
    </location>
    <ligand>
        <name>FMN</name>
        <dbReference type="ChEBI" id="CHEBI:58210"/>
        <note>ligand shared between dimeric partners</note>
    </ligand>
</feature>
<evidence type="ECO:0000256" key="5">
    <source>
        <dbReference type="ARBA" id="ARBA00023002"/>
    </source>
</evidence>
<comment type="cofactor">
    <cofactor evidence="8">
        <name>FMN</name>
        <dbReference type="ChEBI" id="CHEBI:58210"/>
    </cofactor>
    <text evidence="8">Binds 1 FMN per subunit.</text>
</comment>
<evidence type="ECO:0000256" key="1">
    <source>
        <dbReference type="ARBA" id="ARBA00007118"/>
    </source>
</evidence>
<evidence type="ECO:0000313" key="10">
    <source>
        <dbReference type="EMBL" id="SFH37950.1"/>
    </source>
</evidence>
<proteinExistence type="inferred from homology"/>
<dbReference type="Proteomes" id="UP000199040">
    <property type="component" value="Unassembled WGS sequence"/>
</dbReference>
<feature type="domain" description="Nitroreductase" evidence="9">
    <location>
        <begin position="9"/>
        <end position="152"/>
    </location>
</feature>
<feature type="binding site" description="in other chain" evidence="8">
    <location>
        <begin position="122"/>
        <end position="124"/>
    </location>
    <ligand>
        <name>FMN</name>
        <dbReference type="ChEBI" id="CHEBI:58210"/>
        <note>ligand shared between dimeric partners</note>
    </ligand>
</feature>
<sequence length="174" mass="19126">MGKLMGPAPSREQLDAMYRAALRAPDHKELTPWRFIEFSGDGIDRLGDLFAEGERKANPTIDEGKLDSIRKKPKRAPMIMAVIAKVTPELPKVPPIEQVISAGCAAHGILLAAQALGLGAMWRTGTFAFDETVRQGLGLGEHDQIVGFLYLGQPGGRRKPLPKRDPSDFVERWN</sequence>
<keyword evidence="3 7" id="KW-0288">FMN</keyword>
<keyword evidence="6 7" id="KW-0520">NAD</keyword>
<evidence type="ECO:0000256" key="8">
    <source>
        <dbReference type="PIRSR" id="PIRSR000232-1"/>
    </source>
</evidence>
<comment type="similarity">
    <text evidence="1 7">Belongs to the nitroreductase family.</text>
</comment>
<dbReference type="InterPro" id="IPR052530">
    <property type="entry name" value="NAD(P)H_nitroreductase"/>
</dbReference>
<feature type="binding site" evidence="8">
    <location>
        <position position="27"/>
    </location>
    <ligand>
        <name>FMN</name>
        <dbReference type="ChEBI" id="CHEBI:58210"/>
        <note>ligand shared between dimeric partners</note>
    </ligand>
</feature>
<dbReference type="InterPro" id="IPR026021">
    <property type="entry name" value="YdjA-like"/>
</dbReference>
<keyword evidence="4 7" id="KW-0521">NADP</keyword>
<dbReference type="EMBL" id="FOPY01000003">
    <property type="protein sequence ID" value="SFH37950.1"/>
    <property type="molecule type" value="Genomic_DNA"/>
</dbReference>
<evidence type="ECO:0000256" key="4">
    <source>
        <dbReference type="ARBA" id="ARBA00022857"/>
    </source>
</evidence>
<accession>A0A1I2ZJQ0</accession>
<evidence type="ECO:0000256" key="2">
    <source>
        <dbReference type="ARBA" id="ARBA00022630"/>
    </source>
</evidence>
<evidence type="ECO:0000256" key="7">
    <source>
        <dbReference type="PIRNR" id="PIRNR000232"/>
    </source>
</evidence>
<evidence type="ECO:0000259" key="9">
    <source>
        <dbReference type="Pfam" id="PF00881"/>
    </source>
</evidence>
<protein>
    <recommendedName>
        <fullName evidence="7">Putative NAD(P)H nitroreductase</fullName>
        <ecNumber evidence="7">1.-.-.-</ecNumber>
    </recommendedName>
</protein>
<organism evidence="10 11">
    <name type="scientific">Modicisalibacter xianhensis</name>
    <dbReference type="NCBI Taxonomy" id="442341"/>
    <lineage>
        <taxon>Bacteria</taxon>
        <taxon>Pseudomonadati</taxon>
        <taxon>Pseudomonadota</taxon>
        <taxon>Gammaproteobacteria</taxon>
        <taxon>Oceanospirillales</taxon>
        <taxon>Halomonadaceae</taxon>
        <taxon>Modicisalibacter</taxon>
    </lineage>
</organism>
<dbReference type="InterPro" id="IPR000415">
    <property type="entry name" value="Nitroreductase-like"/>
</dbReference>
<keyword evidence="2 7" id="KW-0285">Flavoprotein</keyword>
<dbReference type="SUPFAM" id="SSF55469">
    <property type="entry name" value="FMN-dependent nitroreductase-like"/>
    <property type="match status" value="1"/>
</dbReference>
<dbReference type="PANTHER" id="PTHR43821">
    <property type="entry name" value="NAD(P)H NITROREDUCTASE YDJA-RELATED"/>
    <property type="match status" value="1"/>
</dbReference>
<dbReference type="GO" id="GO:0016491">
    <property type="term" value="F:oxidoreductase activity"/>
    <property type="evidence" value="ECO:0007669"/>
    <property type="project" value="UniProtKB-UniRule"/>
</dbReference>
<evidence type="ECO:0000313" key="11">
    <source>
        <dbReference type="Proteomes" id="UP000199040"/>
    </source>
</evidence>
<dbReference type="PANTHER" id="PTHR43821:SF1">
    <property type="entry name" value="NAD(P)H NITROREDUCTASE YDJA-RELATED"/>
    <property type="match status" value="1"/>
</dbReference>
<reference evidence="10 11" key="1">
    <citation type="submission" date="2016-10" db="EMBL/GenBank/DDBJ databases">
        <authorList>
            <person name="de Groot N.N."/>
        </authorList>
    </citation>
    <scope>NUCLEOTIDE SEQUENCE [LARGE SCALE GENOMIC DNA]</scope>
    <source>
        <strain evidence="10 11">CGMCC 1.6848</strain>
    </source>
</reference>
<gene>
    <name evidence="10" type="ORF">SAMN04487959_103167</name>
</gene>
<dbReference type="InterPro" id="IPR029479">
    <property type="entry name" value="Nitroreductase"/>
</dbReference>
<name>A0A1I2ZJQ0_9GAMM</name>